<organism evidence="2 3">
    <name type="scientific">Flavobacterium procerum</name>
    <dbReference type="NCBI Taxonomy" id="1455569"/>
    <lineage>
        <taxon>Bacteria</taxon>
        <taxon>Pseudomonadati</taxon>
        <taxon>Bacteroidota</taxon>
        <taxon>Flavobacteriia</taxon>
        <taxon>Flavobacteriales</taxon>
        <taxon>Flavobacteriaceae</taxon>
        <taxon>Flavobacterium</taxon>
    </lineage>
</organism>
<evidence type="ECO:0000313" key="3">
    <source>
        <dbReference type="Proteomes" id="UP001589734"/>
    </source>
</evidence>
<gene>
    <name evidence="2" type="ORF">ACFFLS_00725</name>
</gene>
<dbReference type="EMBL" id="JBHLYW010000001">
    <property type="protein sequence ID" value="MFC0075548.1"/>
    <property type="molecule type" value="Genomic_DNA"/>
</dbReference>
<keyword evidence="3" id="KW-1185">Reference proteome</keyword>
<protein>
    <recommendedName>
        <fullName evidence="4">C1q domain-containing protein</fullName>
    </recommendedName>
</protein>
<evidence type="ECO:0000256" key="1">
    <source>
        <dbReference type="SAM" id="SignalP"/>
    </source>
</evidence>
<feature type="chain" id="PRO_5046122957" description="C1q domain-containing protein" evidence="1">
    <location>
        <begin position="19"/>
        <end position="271"/>
    </location>
</feature>
<feature type="signal peptide" evidence="1">
    <location>
        <begin position="1"/>
        <end position="18"/>
    </location>
</feature>
<dbReference type="Proteomes" id="UP001589734">
    <property type="component" value="Unassembled WGS sequence"/>
</dbReference>
<dbReference type="RefSeq" id="WP_379683787.1">
    <property type="nucleotide sequence ID" value="NZ_JBHLYW010000001.1"/>
</dbReference>
<proteinExistence type="predicted"/>
<comment type="caution">
    <text evidence="2">The sequence shown here is derived from an EMBL/GenBank/DDBJ whole genome shotgun (WGS) entry which is preliminary data.</text>
</comment>
<keyword evidence="1" id="KW-0732">Signal</keyword>
<reference evidence="2 3" key="1">
    <citation type="submission" date="2024-09" db="EMBL/GenBank/DDBJ databases">
        <authorList>
            <person name="Sun Q."/>
            <person name="Mori K."/>
        </authorList>
    </citation>
    <scope>NUCLEOTIDE SEQUENCE [LARGE SCALE GENOMIC DNA]</scope>
    <source>
        <strain evidence="2 3">CGMCC 1.12926</strain>
    </source>
</reference>
<accession>A0ABV6BJD5</accession>
<name>A0ABV6BJD5_9FLAO</name>
<evidence type="ECO:0008006" key="4">
    <source>
        <dbReference type="Google" id="ProtNLM"/>
    </source>
</evidence>
<sequence>MKKIVYLILLLQIGVINAQTKTAVSPYGEKITVNTSANNGLTNNNGTLELNGELIKPTSIATTAVNTLKLNGLTDSTDSNDKPIAVTADGIIKKTAFPVINILPTDIGTVITLNGKLEVAQEISALLTTNFPIGTSSPAVKVIPNITNVLIDNKGTFASDGTGNSFTVTADGLYAVTINTQVVNTNTVQGGNPSIGIWCNTDNQWLCKINNQTGNDSKINLTLLNSVPKSSSKTYSFRAGYSTNTTATIMALNSGGTGNGPVTYFSVKRVK</sequence>
<evidence type="ECO:0000313" key="2">
    <source>
        <dbReference type="EMBL" id="MFC0075548.1"/>
    </source>
</evidence>